<reference evidence="3 4" key="2">
    <citation type="submission" date="2020-03" db="EMBL/GenBank/DDBJ databases">
        <authorList>
            <person name="Ichikawa N."/>
            <person name="Kimura A."/>
            <person name="Kitahashi Y."/>
            <person name="Uohara A."/>
        </authorList>
    </citation>
    <scope>NUCLEOTIDE SEQUENCE [LARGE SCALE GENOMIC DNA]</scope>
    <source>
        <strain evidence="3 4">NBRC 105367</strain>
    </source>
</reference>
<dbReference type="AlphaFoldDB" id="A0A6F8YTA6"/>
<evidence type="ECO:0000256" key="1">
    <source>
        <dbReference type="SAM" id="MobiDB-lite"/>
    </source>
</evidence>
<protein>
    <recommendedName>
        <fullName evidence="2">Fe/B12 periplasmic-binding domain-containing protein</fullName>
    </recommendedName>
</protein>
<keyword evidence="4" id="KW-1185">Reference proteome</keyword>
<accession>A0A6F8YTA6</accession>
<feature type="domain" description="Fe/B12 periplasmic-binding" evidence="2">
    <location>
        <begin position="7"/>
        <end position="200"/>
    </location>
</feature>
<feature type="compositionally biased region" description="Low complexity" evidence="1">
    <location>
        <begin position="255"/>
        <end position="284"/>
    </location>
</feature>
<sequence>MESVRLVSLLPSATEIVYALGLGEDLVGVTFECDEPPAARRDKAVVVGGRDTRDMTPGQIDAYVKTQLAAGADLYTLHADALAGLDPELILTQDLCRVCALPSGHVDAALDYLGCRADVLSLDPYTLDQVLDTIHAVGARAGVPDRADTLVTALRARLDAVAAAVAGRPRPRVLVVEWVDPPFAAGHWVPDLVEAAGVSRSAQDPAPARRRPPGTRCLPSHRTSCWSPRAAFTLTAPPPRPARSHRGFPARRYGRSTPTASSSAPVPASSTASRRSPRSCTPTPYRRHRLV</sequence>
<proteinExistence type="predicted"/>
<dbReference type="PANTHER" id="PTHR42860">
    <property type="entry name" value="VITAMIN B12-BINDING PROTEIN"/>
    <property type="match status" value="1"/>
</dbReference>
<dbReference type="Pfam" id="PF01497">
    <property type="entry name" value="Peripla_BP_2"/>
    <property type="match status" value="1"/>
</dbReference>
<evidence type="ECO:0000313" key="4">
    <source>
        <dbReference type="Proteomes" id="UP000503011"/>
    </source>
</evidence>
<evidence type="ECO:0000259" key="2">
    <source>
        <dbReference type="Pfam" id="PF01497"/>
    </source>
</evidence>
<evidence type="ECO:0000313" key="3">
    <source>
        <dbReference type="EMBL" id="BCB89299.1"/>
    </source>
</evidence>
<dbReference type="PANTHER" id="PTHR42860:SF1">
    <property type="entry name" value="VITAMIN B12-BINDING PROTEIN"/>
    <property type="match status" value="1"/>
</dbReference>
<reference evidence="3 4" key="1">
    <citation type="submission" date="2020-03" db="EMBL/GenBank/DDBJ databases">
        <title>Whole genome shotgun sequence of Phytohabitans suffuscus NBRC 105367.</title>
        <authorList>
            <person name="Komaki H."/>
            <person name="Tamura T."/>
        </authorList>
    </citation>
    <scope>NUCLEOTIDE SEQUENCE [LARGE SCALE GENOMIC DNA]</scope>
    <source>
        <strain evidence="3 4">NBRC 105367</strain>
    </source>
</reference>
<dbReference type="KEGG" id="psuu:Psuf_066120"/>
<dbReference type="InterPro" id="IPR002491">
    <property type="entry name" value="ABC_transptr_periplasmic_BD"/>
</dbReference>
<feature type="compositionally biased region" description="Basic residues" evidence="1">
    <location>
        <begin position="242"/>
        <end position="254"/>
    </location>
</feature>
<dbReference type="Proteomes" id="UP000503011">
    <property type="component" value="Chromosome"/>
</dbReference>
<feature type="region of interest" description="Disordered" evidence="1">
    <location>
        <begin position="199"/>
        <end position="291"/>
    </location>
</feature>
<organism evidence="3 4">
    <name type="scientific">Phytohabitans suffuscus</name>
    <dbReference type="NCBI Taxonomy" id="624315"/>
    <lineage>
        <taxon>Bacteria</taxon>
        <taxon>Bacillati</taxon>
        <taxon>Actinomycetota</taxon>
        <taxon>Actinomycetes</taxon>
        <taxon>Micromonosporales</taxon>
        <taxon>Micromonosporaceae</taxon>
    </lineage>
</organism>
<dbReference type="Gene3D" id="3.40.50.1980">
    <property type="entry name" value="Nitrogenase molybdenum iron protein domain"/>
    <property type="match status" value="2"/>
</dbReference>
<dbReference type="SUPFAM" id="SSF53807">
    <property type="entry name" value="Helical backbone' metal receptor"/>
    <property type="match status" value="1"/>
</dbReference>
<name>A0A6F8YTA6_9ACTN</name>
<dbReference type="EMBL" id="AP022871">
    <property type="protein sequence ID" value="BCB89299.1"/>
    <property type="molecule type" value="Genomic_DNA"/>
</dbReference>
<gene>
    <name evidence="3" type="ORF">Psuf_066120</name>
</gene>
<dbReference type="InterPro" id="IPR051030">
    <property type="entry name" value="Vitamin_B12-ABC_binding"/>
</dbReference>